<keyword evidence="6" id="KW-0472">Membrane</keyword>
<feature type="region of interest" description="Disordered" evidence="5">
    <location>
        <begin position="444"/>
        <end position="470"/>
    </location>
</feature>
<proteinExistence type="inferred from homology"/>
<evidence type="ECO:0000256" key="5">
    <source>
        <dbReference type="SAM" id="MobiDB-lite"/>
    </source>
</evidence>
<comment type="similarity">
    <text evidence="1">Belongs to the type-B carboxylesterase/lipase family.</text>
</comment>
<dbReference type="EMBL" id="JABSTV010001250">
    <property type="protein sequence ID" value="KAH7956817.1"/>
    <property type="molecule type" value="Genomic_DNA"/>
</dbReference>
<keyword evidence="6" id="KW-0812">Transmembrane</keyword>
<feature type="compositionally biased region" description="Basic and acidic residues" evidence="5">
    <location>
        <begin position="628"/>
        <end position="637"/>
    </location>
</feature>
<reference evidence="8" key="1">
    <citation type="journal article" date="2020" name="Cell">
        <title>Large-Scale Comparative Analyses of Tick Genomes Elucidate Their Genetic Diversity and Vector Capacities.</title>
        <authorList>
            <consortium name="Tick Genome and Microbiome Consortium (TIGMIC)"/>
            <person name="Jia N."/>
            <person name="Wang J."/>
            <person name="Shi W."/>
            <person name="Du L."/>
            <person name="Sun Y."/>
            <person name="Zhan W."/>
            <person name="Jiang J.F."/>
            <person name="Wang Q."/>
            <person name="Zhang B."/>
            <person name="Ji P."/>
            <person name="Bell-Sakyi L."/>
            <person name="Cui X.M."/>
            <person name="Yuan T.T."/>
            <person name="Jiang B.G."/>
            <person name="Yang W.F."/>
            <person name="Lam T.T."/>
            <person name="Chang Q.C."/>
            <person name="Ding S.J."/>
            <person name="Wang X.J."/>
            <person name="Zhu J.G."/>
            <person name="Ruan X.D."/>
            <person name="Zhao L."/>
            <person name="Wei J.T."/>
            <person name="Ye R.Z."/>
            <person name="Que T.C."/>
            <person name="Du C.H."/>
            <person name="Zhou Y.H."/>
            <person name="Cheng J.X."/>
            <person name="Dai P.F."/>
            <person name="Guo W.B."/>
            <person name="Han X.H."/>
            <person name="Huang E.J."/>
            <person name="Li L.F."/>
            <person name="Wei W."/>
            <person name="Gao Y.C."/>
            <person name="Liu J.Z."/>
            <person name="Shao H.Z."/>
            <person name="Wang X."/>
            <person name="Wang C.C."/>
            <person name="Yang T.C."/>
            <person name="Huo Q.B."/>
            <person name="Li W."/>
            <person name="Chen H.Y."/>
            <person name="Chen S.E."/>
            <person name="Zhou L.G."/>
            <person name="Ni X.B."/>
            <person name="Tian J.H."/>
            <person name="Sheng Y."/>
            <person name="Liu T."/>
            <person name="Pan Y.S."/>
            <person name="Xia L.Y."/>
            <person name="Li J."/>
            <person name="Zhao F."/>
            <person name="Cao W.C."/>
        </authorList>
    </citation>
    <scope>NUCLEOTIDE SEQUENCE</scope>
    <source>
        <strain evidence="8">Rsan-2018</strain>
    </source>
</reference>
<keyword evidence="9" id="KW-1185">Reference proteome</keyword>
<keyword evidence="6" id="KW-1133">Transmembrane helix</keyword>
<dbReference type="GO" id="GO:0005886">
    <property type="term" value="C:plasma membrane"/>
    <property type="evidence" value="ECO:0007669"/>
    <property type="project" value="TreeGrafter"/>
</dbReference>
<keyword evidence="4" id="KW-0325">Glycoprotein</keyword>
<feature type="compositionally biased region" description="Low complexity" evidence="5">
    <location>
        <begin position="728"/>
        <end position="739"/>
    </location>
</feature>
<evidence type="ECO:0000256" key="3">
    <source>
        <dbReference type="ARBA" id="ARBA00022801"/>
    </source>
</evidence>
<dbReference type="Gene3D" id="3.40.50.1820">
    <property type="entry name" value="alpha/beta hydrolase"/>
    <property type="match status" value="2"/>
</dbReference>
<evidence type="ECO:0000256" key="6">
    <source>
        <dbReference type="SAM" id="Phobius"/>
    </source>
</evidence>
<dbReference type="PANTHER" id="PTHR43918:SF4">
    <property type="entry name" value="CARBOXYLIC ESTER HYDROLASE"/>
    <property type="match status" value="1"/>
</dbReference>
<dbReference type="Proteomes" id="UP000821837">
    <property type="component" value="Unassembled WGS sequence"/>
</dbReference>
<dbReference type="GO" id="GO:0019695">
    <property type="term" value="P:choline metabolic process"/>
    <property type="evidence" value="ECO:0007669"/>
    <property type="project" value="TreeGrafter"/>
</dbReference>
<comment type="caution">
    <text evidence="8">The sequence shown here is derived from an EMBL/GenBank/DDBJ whole genome shotgun (WGS) entry which is preliminary data.</text>
</comment>
<protein>
    <recommendedName>
        <fullName evidence="7">Carboxylesterase type B domain-containing protein</fullName>
    </recommendedName>
</protein>
<evidence type="ECO:0000256" key="1">
    <source>
        <dbReference type="ARBA" id="ARBA00005964"/>
    </source>
</evidence>
<feature type="transmembrane region" description="Helical" evidence="6">
    <location>
        <begin position="695"/>
        <end position="717"/>
    </location>
</feature>
<keyword evidence="2" id="KW-0719">Serine esterase</keyword>
<dbReference type="PANTHER" id="PTHR43918">
    <property type="entry name" value="ACETYLCHOLINESTERASE"/>
    <property type="match status" value="1"/>
</dbReference>
<feature type="region of interest" description="Disordered" evidence="5">
    <location>
        <begin position="725"/>
        <end position="745"/>
    </location>
</feature>
<keyword evidence="3" id="KW-0378">Hydrolase</keyword>
<feature type="compositionally biased region" description="Low complexity" evidence="5">
    <location>
        <begin position="450"/>
        <end position="465"/>
    </location>
</feature>
<dbReference type="Pfam" id="PF00135">
    <property type="entry name" value="COesterase"/>
    <property type="match status" value="2"/>
</dbReference>
<dbReference type="InterPro" id="IPR029058">
    <property type="entry name" value="AB_hydrolase_fold"/>
</dbReference>
<organism evidence="8 9">
    <name type="scientific">Rhipicephalus sanguineus</name>
    <name type="common">Brown dog tick</name>
    <name type="synonym">Ixodes sanguineus</name>
    <dbReference type="NCBI Taxonomy" id="34632"/>
    <lineage>
        <taxon>Eukaryota</taxon>
        <taxon>Metazoa</taxon>
        <taxon>Ecdysozoa</taxon>
        <taxon>Arthropoda</taxon>
        <taxon>Chelicerata</taxon>
        <taxon>Arachnida</taxon>
        <taxon>Acari</taxon>
        <taxon>Parasitiformes</taxon>
        <taxon>Ixodida</taxon>
        <taxon>Ixodoidea</taxon>
        <taxon>Ixodidae</taxon>
        <taxon>Rhipicephalinae</taxon>
        <taxon>Rhipicephalus</taxon>
        <taxon>Rhipicephalus</taxon>
    </lineage>
</organism>
<feature type="domain" description="Carboxylesterase type B" evidence="7">
    <location>
        <begin position="82"/>
        <end position="367"/>
    </location>
</feature>
<dbReference type="SUPFAM" id="SSF53474">
    <property type="entry name" value="alpha/beta-Hydrolases"/>
    <property type="match status" value="2"/>
</dbReference>
<feature type="compositionally biased region" description="Polar residues" evidence="5">
    <location>
        <begin position="641"/>
        <end position="662"/>
    </location>
</feature>
<dbReference type="GO" id="GO:0003990">
    <property type="term" value="F:acetylcholinesterase activity"/>
    <property type="evidence" value="ECO:0007669"/>
    <property type="project" value="TreeGrafter"/>
</dbReference>
<reference evidence="8" key="2">
    <citation type="submission" date="2021-09" db="EMBL/GenBank/DDBJ databases">
        <authorList>
            <person name="Jia N."/>
            <person name="Wang J."/>
            <person name="Shi W."/>
            <person name="Du L."/>
            <person name="Sun Y."/>
            <person name="Zhan W."/>
            <person name="Jiang J."/>
            <person name="Wang Q."/>
            <person name="Zhang B."/>
            <person name="Ji P."/>
            <person name="Sakyi L.B."/>
            <person name="Cui X."/>
            <person name="Yuan T."/>
            <person name="Jiang B."/>
            <person name="Yang W."/>
            <person name="Lam T.T.-Y."/>
            <person name="Chang Q."/>
            <person name="Ding S."/>
            <person name="Wang X."/>
            <person name="Zhu J."/>
            <person name="Ruan X."/>
            <person name="Zhao L."/>
            <person name="Wei J."/>
            <person name="Que T."/>
            <person name="Du C."/>
            <person name="Cheng J."/>
            <person name="Dai P."/>
            <person name="Han X."/>
            <person name="Huang E."/>
            <person name="Gao Y."/>
            <person name="Liu J."/>
            <person name="Shao H."/>
            <person name="Ye R."/>
            <person name="Li L."/>
            <person name="Wei W."/>
            <person name="Wang X."/>
            <person name="Wang C."/>
            <person name="Huo Q."/>
            <person name="Li W."/>
            <person name="Guo W."/>
            <person name="Chen H."/>
            <person name="Chen S."/>
            <person name="Zhou L."/>
            <person name="Zhou L."/>
            <person name="Ni X."/>
            <person name="Tian J."/>
            <person name="Zhou Y."/>
            <person name="Sheng Y."/>
            <person name="Liu T."/>
            <person name="Pan Y."/>
            <person name="Xia L."/>
            <person name="Li J."/>
            <person name="Zhao F."/>
            <person name="Cao W."/>
        </authorList>
    </citation>
    <scope>NUCLEOTIDE SEQUENCE</scope>
    <source>
        <strain evidence="8">Rsan-2018</strain>
        <tissue evidence="8">Larvae</tissue>
    </source>
</reference>
<dbReference type="GO" id="GO:0006581">
    <property type="term" value="P:acetylcholine catabolic process"/>
    <property type="evidence" value="ECO:0007669"/>
    <property type="project" value="TreeGrafter"/>
</dbReference>
<dbReference type="InterPro" id="IPR050654">
    <property type="entry name" value="AChE-related_enzymes"/>
</dbReference>
<sequence length="1256" mass="136355">MVTAPSSRPEHLLELAGHLKSSHNNVHSSAASALSELLAKNLPVGMTRPVSLENKNEEINVIRSTSSGIVYGEAATLVNASDNTTTGVLRQFFGIPYGLPPEDSNRFGMARASNYFPTGGTWNATSRIPPCPQNGPHYDNCDENCLTLSVWAPFVCSDSEPLKPVIVAVSGQWLQMGDVRDHQDFWQYPALLGDVIVVSLNDRLGITGFFNGGPSDAPGYVGIYDALTALTATSFMVALGHGSGAYIFSLNLLANVTGGRFFRSFLLHGLSVNSMFPRNDESSGVSLMQHAMPCPVDQQPAIDVTRCLQSKGHSELLDVVNASLPLRFVPSRYRPLLEQVSQTDLWTHLTPLDGVDIAIGYSVPEGKAVFDEYLVPALKFDACTPTSVVYEKSARFYTDVGMNAYNSLSAGTKSFPERPNFEGFRDMLAHFTMTCPSIALPPPRRLKGPRSITTRRSARTTSSSRFFRPEKSLPSRTRGLFFFQDRFCHVPPSTIVILHHLSVFINAAAMQSRHHRSRSKKDTSRGVSREVSQAYLKPWEGRLITTGPKQVKTPTSDVIVVADDEPHQALQSHASVPSVGPPRRVEIPLTASKKSLKNAKKDSAEAAKAGPTRSGTSKHNAVFLVVTDSDHDADRIETPGSKGQLSVRSGTDGNKKTGTPVQQPKHRAPTPGGTPDHLRQQLDVVQPEQATSTQLVTVGGSVMLFLFIFLLAAYLIWPRGSRNPRWKSSGGTSSSGSTSVTEQDPSLCNDAAQLSVWIKSGEILGLQSSRDAAVAGSGKKQVRQFFGIPYGRLKGGDNRFNYSDEFDMPGRFQAFRHGPRCFQLPILESAFDMSEECLTLSIWTPFVCTREESLKTVVVVVSSEWFQTGHTSDHEAACQKMASADLVVVAINFRLGPFGFLQTPLEDMPSNAGFSDLVKALSWIHTNVAAFHGDADAMVALGMGSGGVLLSLDLLAPAFEMVGYFKRLILHGLVAGSLLPRNAGMENARALAANLKECVNVSEVANATAQLRCLQSVSAKALLTASARVWPPFRFVPNLDDKSGSSAAVAPWSSLPLRPLKDVGVLCGYSWKDGRALFEGVIAKSATINEKTPPRAVLAGVAQFFTARSMPNIFDDLPEDAMEALSRPGGSGVVDFVVDAIYYCPLVEMASAIYKMEGQAYVYANVKNNSLRQLMNLSDIIAFAQSGKAPWSAFGASKAVYVGSPHLRRCLELAFRAVQLGAEVVKAFARGPALRQPVHWRFFEAQKLHGQESLTL</sequence>
<evidence type="ECO:0000256" key="4">
    <source>
        <dbReference type="ARBA" id="ARBA00023180"/>
    </source>
</evidence>
<evidence type="ECO:0000313" key="8">
    <source>
        <dbReference type="EMBL" id="KAH7956817.1"/>
    </source>
</evidence>
<evidence type="ECO:0000259" key="7">
    <source>
        <dbReference type="Pfam" id="PF00135"/>
    </source>
</evidence>
<feature type="region of interest" description="Disordered" evidence="5">
    <location>
        <begin position="510"/>
        <end position="530"/>
    </location>
</feature>
<feature type="region of interest" description="Disordered" evidence="5">
    <location>
        <begin position="591"/>
        <end position="678"/>
    </location>
</feature>
<evidence type="ECO:0000313" key="9">
    <source>
        <dbReference type="Proteomes" id="UP000821837"/>
    </source>
</evidence>
<gene>
    <name evidence="8" type="ORF">HPB52_012815</name>
</gene>
<accession>A0A9D4PW55</accession>
<dbReference type="InterPro" id="IPR002018">
    <property type="entry name" value="CarbesteraseB"/>
</dbReference>
<dbReference type="GO" id="GO:0005615">
    <property type="term" value="C:extracellular space"/>
    <property type="evidence" value="ECO:0007669"/>
    <property type="project" value="TreeGrafter"/>
</dbReference>
<dbReference type="VEuPathDB" id="VectorBase:RSAN_041149"/>
<name>A0A9D4PW55_RHISA</name>
<feature type="domain" description="Carboxylesterase type B" evidence="7">
    <location>
        <begin position="755"/>
        <end position="1169"/>
    </location>
</feature>
<evidence type="ECO:0000256" key="2">
    <source>
        <dbReference type="ARBA" id="ARBA00022487"/>
    </source>
</evidence>
<dbReference type="AlphaFoldDB" id="A0A9D4PW55"/>